<dbReference type="EMBL" id="LAIU01000002">
    <property type="protein sequence ID" value="KKB25752.1"/>
    <property type="molecule type" value="Genomic_DNA"/>
</dbReference>
<feature type="coiled-coil region" evidence="4">
    <location>
        <begin position="95"/>
        <end position="122"/>
    </location>
</feature>
<organism evidence="5 6">
    <name type="scientific">Staphylococcus carnosus</name>
    <dbReference type="NCBI Taxonomy" id="1281"/>
    <lineage>
        <taxon>Bacteria</taxon>
        <taxon>Bacillati</taxon>
        <taxon>Bacillota</taxon>
        <taxon>Bacilli</taxon>
        <taxon>Bacillales</taxon>
        <taxon>Staphylococcaceae</taxon>
        <taxon>Staphylococcus</taxon>
    </lineage>
</organism>
<feature type="modified residue" description="N6-(pyridoxal phosphate)lysine" evidence="2">
    <location>
        <position position="196"/>
    </location>
</feature>
<protein>
    <submittedName>
        <fullName evidence="5">Capsular biosynthesis protein</fullName>
    </submittedName>
</protein>
<proteinExistence type="inferred from homology"/>
<feature type="active site" description="Proton acceptor" evidence="1">
    <location>
        <position position="196"/>
    </location>
</feature>
<keyword evidence="4" id="KW-0175">Coiled coil</keyword>
<dbReference type="GO" id="GO:0008483">
    <property type="term" value="F:transaminase activity"/>
    <property type="evidence" value="ECO:0007669"/>
    <property type="project" value="TreeGrafter"/>
</dbReference>
<keyword evidence="2 3" id="KW-0663">Pyridoxal phosphate</keyword>
<evidence type="ECO:0000256" key="2">
    <source>
        <dbReference type="PIRSR" id="PIRSR000390-2"/>
    </source>
</evidence>
<reference evidence="5 6" key="1">
    <citation type="submission" date="2015-03" db="EMBL/GenBank/DDBJ databases">
        <title>Draft Genome Sequence of S. carnosus subsp. utilis LTH 7013, Isolated from South Tirolean Ham.</title>
        <authorList>
            <person name="Mueller A."/>
            <person name="Huptas C."/>
            <person name="Wenning M."/>
            <person name="Weiss A."/>
            <person name="Schmidt H."/>
        </authorList>
    </citation>
    <scope>NUCLEOTIDE SEQUENCE [LARGE SCALE GENOMIC DNA]</scope>
    <source>
        <strain evidence="5 6">LTH7013</strain>
    </source>
</reference>
<dbReference type="PANTHER" id="PTHR30244">
    <property type="entry name" value="TRANSAMINASE"/>
    <property type="match status" value="1"/>
</dbReference>
<evidence type="ECO:0000256" key="1">
    <source>
        <dbReference type="PIRSR" id="PIRSR000390-1"/>
    </source>
</evidence>
<dbReference type="GO" id="GO:0000271">
    <property type="term" value="P:polysaccharide biosynthetic process"/>
    <property type="evidence" value="ECO:0007669"/>
    <property type="project" value="TreeGrafter"/>
</dbReference>
<evidence type="ECO:0000313" key="5">
    <source>
        <dbReference type="EMBL" id="KKB25752.1"/>
    </source>
</evidence>
<comment type="caution">
    <text evidence="5">The sequence shown here is derived from an EMBL/GenBank/DDBJ whole genome shotgun (WGS) entry which is preliminary data.</text>
</comment>
<evidence type="ECO:0000256" key="3">
    <source>
        <dbReference type="RuleBase" id="RU004508"/>
    </source>
</evidence>
<dbReference type="Gene3D" id="3.90.1150.10">
    <property type="entry name" value="Aspartate Aminotransferase, domain 1"/>
    <property type="match status" value="1"/>
</dbReference>
<dbReference type="Pfam" id="PF01041">
    <property type="entry name" value="DegT_DnrJ_EryC1"/>
    <property type="match status" value="1"/>
</dbReference>
<dbReference type="GO" id="GO:0030170">
    <property type="term" value="F:pyridoxal phosphate binding"/>
    <property type="evidence" value="ECO:0007669"/>
    <property type="project" value="TreeGrafter"/>
</dbReference>
<gene>
    <name evidence="5" type="ORF">VV61_03990</name>
</gene>
<dbReference type="InterPro" id="IPR015424">
    <property type="entry name" value="PyrdxlP-dep_Trfase"/>
</dbReference>
<evidence type="ECO:0000313" key="6">
    <source>
        <dbReference type="Proteomes" id="UP000033530"/>
    </source>
</evidence>
<dbReference type="InterPro" id="IPR015422">
    <property type="entry name" value="PyrdxlP-dep_Trfase_small"/>
</dbReference>
<evidence type="ECO:0000256" key="4">
    <source>
        <dbReference type="SAM" id="Coils"/>
    </source>
</evidence>
<dbReference type="FunFam" id="3.90.1150.10:FF:000092">
    <property type="entry name" value="Capsular polysaccharide biosynthesis protein"/>
    <property type="match status" value="1"/>
</dbReference>
<dbReference type="InterPro" id="IPR015421">
    <property type="entry name" value="PyrdxlP-dep_Trfase_major"/>
</dbReference>
<name>A0AAJ0NHA8_STACA</name>
<sequence length="401" mass="45292">MQILFSPPQISEDAIESVVETLRNGWITTGPKAKQFEENLTSYMGTEGTVCMNSATAALEMTLRLLGIGPGDEVITSAYTYTASASVIDHVGAKIVLVDTQKKSLEMDYEQLEEKITEKTKAIIPIDIAGQMCDYEKIFDIAERKKSIFSTNNEVHRKLNRIAVIDDGAHSFGAKKNGLPSGRFADFTTFSFHAVKNLTTAEGGAVTWTKDYSKYGIDIAKIFEVGILHGQSKDALCKMQKGNWEYDIQELGYKFNMTDINAAIGIDQLDKYDENLKRRKEIVEYYEAHLNPEFLTTLKHFDNEKESSCHLYITWIKGASEEKRNEIITQLAEEGIATNVHYKPLPMFTAYKNYGFDIKDFPNALAHYENELTLPLYPQLTNEEVEYIVKHVNQAVSEVLV</sequence>
<dbReference type="PIRSF" id="PIRSF000390">
    <property type="entry name" value="PLP_StrS"/>
    <property type="match status" value="1"/>
</dbReference>
<dbReference type="Proteomes" id="UP000033530">
    <property type="component" value="Unassembled WGS sequence"/>
</dbReference>
<dbReference type="InterPro" id="IPR000653">
    <property type="entry name" value="DegT/StrS_aminotransferase"/>
</dbReference>
<dbReference type="RefSeq" id="WP_046099583.1">
    <property type="nucleotide sequence ID" value="NZ_CP015552.1"/>
</dbReference>
<dbReference type="CDD" id="cd00616">
    <property type="entry name" value="AHBA_syn"/>
    <property type="match status" value="1"/>
</dbReference>
<dbReference type="AlphaFoldDB" id="A0AAJ0NHA8"/>
<dbReference type="SUPFAM" id="SSF53383">
    <property type="entry name" value="PLP-dependent transferases"/>
    <property type="match status" value="1"/>
</dbReference>
<accession>A0AAJ0NHA8</accession>
<dbReference type="Gene3D" id="3.40.640.10">
    <property type="entry name" value="Type I PLP-dependent aspartate aminotransferase-like (Major domain)"/>
    <property type="match status" value="1"/>
</dbReference>
<comment type="similarity">
    <text evidence="3">Belongs to the DegT/DnrJ/EryC1 family.</text>
</comment>
<dbReference type="PANTHER" id="PTHR30244:SF34">
    <property type="entry name" value="DTDP-4-AMINO-4,6-DIDEOXYGALACTOSE TRANSAMINASE"/>
    <property type="match status" value="1"/>
</dbReference>